<evidence type="ECO:0000313" key="1">
    <source>
        <dbReference type="EMBL" id="MBP2383379.1"/>
    </source>
</evidence>
<proteinExistence type="predicted"/>
<dbReference type="EMBL" id="JAGIOD010000002">
    <property type="protein sequence ID" value="MBP2383379.1"/>
    <property type="molecule type" value="Genomic_DNA"/>
</dbReference>
<dbReference type="InterPro" id="IPR032710">
    <property type="entry name" value="NTF2-like_dom_sf"/>
</dbReference>
<evidence type="ECO:0008006" key="3">
    <source>
        <dbReference type="Google" id="ProtNLM"/>
    </source>
</evidence>
<organism evidence="1 2">
    <name type="scientific">Brachybacterium sacelli</name>
    <dbReference type="NCBI Taxonomy" id="173364"/>
    <lineage>
        <taxon>Bacteria</taxon>
        <taxon>Bacillati</taxon>
        <taxon>Actinomycetota</taxon>
        <taxon>Actinomycetes</taxon>
        <taxon>Micrococcales</taxon>
        <taxon>Dermabacteraceae</taxon>
        <taxon>Brachybacterium</taxon>
    </lineage>
</organism>
<dbReference type="RefSeq" id="WP_209904099.1">
    <property type="nucleotide sequence ID" value="NZ_BAAAJW010000012.1"/>
</dbReference>
<accession>A0ABS4X6N4</accession>
<evidence type="ECO:0000313" key="2">
    <source>
        <dbReference type="Proteomes" id="UP001519290"/>
    </source>
</evidence>
<dbReference type="Gene3D" id="3.10.450.50">
    <property type="match status" value="1"/>
</dbReference>
<sequence length="123" mass="13402">MEMTIPEDCGNSPRMAIVADFVTAWAAGEAETVREWLREGAGWELVGDGQDAVIEGVVPPPFAAERGEILTVLSHGRLAACDGYLVRGGQRVDFCHVLRFAGTTKTARIREIRTYLQPDAAQD</sequence>
<dbReference type="SUPFAM" id="SSF54427">
    <property type="entry name" value="NTF2-like"/>
    <property type="match status" value="1"/>
</dbReference>
<name>A0ABS4X6N4_9MICO</name>
<reference evidence="1 2" key="1">
    <citation type="submission" date="2021-03" db="EMBL/GenBank/DDBJ databases">
        <title>Sequencing the genomes of 1000 actinobacteria strains.</title>
        <authorList>
            <person name="Klenk H.-P."/>
        </authorList>
    </citation>
    <scope>NUCLEOTIDE SEQUENCE [LARGE SCALE GENOMIC DNA]</scope>
    <source>
        <strain evidence="1 2">DSM 14566</strain>
    </source>
</reference>
<protein>
    <recommendedName>
        <fullName evidence="3">SnoaL-like domain-containing protein</fullName>
    </recommendedName>
</protein>
<gene>
    <name evidence="1" type="ORF">JOF43_003368</name>
</gene>
<comment type="caution">
    <text evidence="1">The sequence shown here is derived from an EMBL/GenBank/DDBJ whole genome shotgun (WGS) entry which is preliminary data.</text>
</comment>
<dbReference type="Proteomes" id="UP001519290">
    <property type="component" value="Unassembled WGS sequence"/>
</dbReference>
<keyword evidence="2" id="KW-1185">Reference proteome</keyword>